<name>A0A1K1ME96_9FLAO</name>
<protein>
    <recommendedName>
        <fullName evidence="3">Chaperone of endosialidase</fullName>
    </recommendedName>
</protein>
<evidence type="ECO:0000313" key="2">
    <source>
        <dbReference type="Proteomes" id="UP000182248"/>
    </source>
</evidence>
<evidence type="ECO:0000313" key="1">
    <source>
        <dbReference type="EMBL" id="SFW21425.1"/>
    </source>
</evidence>
<organism evidence="1 2">
    <name type="scientific">Sinomicrobium oceani</name>
    <dbReference type="NCBI Taxonomy" id="1150368"/>
    <lineage>
        <taxon>Bacteria</taxon>
        <taxon>Pseudomonadati</taxon>
        <taxon>Bacteroidota</taxon>
        <taxon>Flavobacteriia</taxon>
        <taxon>Flavobacteriales</taxon>
        <taxon>Flavobacteriaceae</taxon>
        <taxon>Sinomicrobium</taxon>
    </lineage>
</organism>
<gene>
    <name evidence="1" type="ORF">SAMN02927921_00604</name>
</gene>
<dbReference type="OrthoDB" id="9808753at2"/>
<dbReference type="Proteomes" id="UP000182248">
    <property type="component" value="Unassembled WGS sequence"/>
</dbReference>
<accession>A0A1K1ME96</accession>
<dbReference type="EMBL" id="FPJE01000002">
    <property type="protein sequence ID" value="SFW21425.1"/>
    <property type="molecule type" value="Genomic_DNA"/>
</dbReference>
<proteinExistence type="predicted"/>
<dbReference type="RefSeq" id="WP_072315881.1">
    <property type="nucleotide sequence ID" value="NZ_FPJE01000002.1"/>
</dbReference>
<sequence length="306" mass="33403">MKKTLLISFTGIITAIGYAQVPNANESSFPSEGSIPEGTWGTYFLQGLTSERTLRMGVVNDGFTRAEIELENNNTKSGKIIFKTTANSAGAEERMVILNNGKVGIGTTAPEEMLDVEGNLRLGGSGGTLISPRLFVTDLNPGATGEAAGIRGRNMGHFVVDIYGNDAKDAFAVRTDRNYDGTLDHIPFVVNNAGRVGINTTNPDAELSVNGHIHTKEVKVDLDGWSDFVFEEGYDLPTLQEVEAHIRENGHLQDIPAAKEVAENGIRIGEMNAKLLQKIEELMLYTIAQEKRIQRLESEIVQLKKQ</sequence>
<dbReference type="AlphaFoldDB" id="A0A1K1ME96"/>
<evidence type="ECO:0008006" key="3">
    <source>
        <dbReference type="Google" id="ProtNLM"/>
    </source>
</evidence>
<keyword evidence="2" id="KW-1185">Reference proteome</keyword>
<dbReference type="STRING" id="1150368.SAMN02927921_00604"/>
<reference evidence="1 2" key="1">
    <citation type="submission" date="2016-11" db="EMBL/GenBank/DDBJ databases">
        <authorList>
            <person name="Jaros S."/>
            <person name="Januszkiewicz K."/>
            <person name="Wedrychowicz H."/>
        </authorList>
    </citation>
    <scope>NUCLEOTIDE SEQUENCE [LARGE SCALE GENOMIC DNA]</scope>
    <source>
        <strain evidence="1 2">CGMCC 1.12145</strain>
    </source>
</reference>